<accession>A0A1G5RVD3</accession>
<dbReference type="Proteomes" id="UP000199428">
    <property type="component" value="Unassembled WGS sequence"/>
</dbReference>
<protein>
    <submittedName>
        <fullName evidence="1">Uncharacterized protein</fullName>
    </submittedName>
</protein>
<dbReference type="RefSeq" id="WP_090161318.1">
    <property type="nucleotide sequence ID" value="NZ_FMWK01000003.1"/>
</dbReference>
<gene>
    <name evidence="1" type="ORF">SAMN02910350_00729</name>
</gene>
<reference evidence="1 2" key="1">
    <citation type="submission" date="2016-10" db="EMBL/GenBank/DDBJ databases">
        <authorList>
            <person name="de Groot N.N."/>
        </authorList>
    </citation>
    <scope>NUCLEOTIDE SEQUENCE [LARGE SCALE GENOMIC DNA]</scope>
    <source>
        <strain evidence="1 2">DSM 10317</strain>
    </source>
</reference>
<name>A0A1G5RVD3_PSEXY</name>
<dbReference type="AlphaFoldDB" id="A0A1G5RVD3"/>
<sequence>MKIKYSLDSNSLPKKISIIQSQDEDIAYLADISKRLLIENPSLDFCSAAKLGLMDQYDDVQYQKMLTVAKRLNLLFYDEEKKRPLPEIGLFDLTIRLLYEYLLNHHDEESRTIPYF</sequence>
<evidence type="ECO:0000313" key="2">
    <source>
        <dbReference type="Proteomes" id="UP000199428"/>
    </source>
</evidence>
<organism evidence="1 2">
    <name type="scientific">Pseudobutyrivibrio xylanivorans</name>
    <dbReference type="NCBI Taxonomy" id="185007"/>
    <lineage>
        <taxon>Bacteria</taxon>
        <taxon>Bacillati</taxon>
        <taxon>Bacillota</taxon>
        <taxon>Clostridia</taxon>
        <taxon>Lachnospirales</taxon>
        <taxon>Lachnospiraceae</taxon>
        <taxon>Pseudobutyrivibrio</taxon>
    </lineage>
</organism>
<evidence type="ECO:0000313" key="1">
    <source>
        <dbReference type="EMBL" id="SCZ77411.1"/>
    </source>
</evidence>
<proteinExistence type="predicted"/>
<dbReference type="EMBL" id="FMWK01000003">
    <property type="protein sequence ID" value="SCZ77411.1"/>
    <property type="molecule type" value="Genomic_DNA"/>
</dbReference>